<proteinExistence type="predicted"/>
<gene>
    <name evidence="1" type="ORF">BDV96DRAFT_632136</name>
</gene>
<evidence type="ECO:0008006" key="3">
    <source>
        <dbReference type="Google" id="ProtNLM"/>
    </source>
</evidence>
<evidence type="ECO:0000313" key="1">
    <source>
        <dbReference type="EMBL" id="KAF2115555.1"/>
    </source>
</evidence>
<evidence type="ECO:0000313" key="2">
    <source>
        <dbReference type="Proteomes" id="UP000799770"/>
    </source>
</evidence>
<sequence>MSYFSAFLPTWLNGQPTSKPNSQGTDHPKQHIMELNMQNSLFYQLPTELLLEIDTNLLTHSSFIPSTSSPYVAQMALRATCRRFYTVLSKPNQTTLANKWNPYNRRAYSRLLRLATFRNLCEQERDGQLGLGKLVCCICRKSHDRGCFTPGEQNKRPEQRHCIGSQGVLELCPHFRITYAGLRLRPINIACNRKHYSVDKNYSGVVTVKQHNTTTSKSSFPSVKALIELRILLLTGADDGTLQWGRQEVVDAVKRAHWRVCPHIHTNNIDKWLPEHFGLDAASKSDFVFWRWRQSPRTEAKTFYARMCSAPHCCTTLTLLQKEDKDKSKASKNYLVLSVERDLGSMGSADDKKWMSQIVEASKLDEDQWCWRGDGEDIERALENNRFITQPATHH</sequence>
<dbReference type="EMBL" id="ML977323">
    <property type="protein sequence ID" value="KAF2115555.1"/>
    <property type="molecule type" value="Genomic_DNA"/>
</dbReference>
<dbReference type="AlphaFoldDB" id="A0A6A5Z8D5"/>
<organism evidence="1 2">
    <name type="scientific">Lophiotrema nucula</name>
    <dbReference type="NCBI Taxonomy" id="690887"/>
    <lineage>
        <taxon>Eukaryota</taxon>
        <taxon>Fungi</taxon>
        <taxon>Dikarya</taxon>
        <taxon>Ascomycota</taxon>
        <taxon>Pezizomycotina</taxon>
        <taxon>Dothideomycetes</taxon>
        <taxon>Pleosporomycetidae</taxon>
        <taxon>Pleosporales</taxon>
        <taxon>Lophiotremataceae</taxon>
        <taxon>Lophiotrema</taxon>
    </lineage>
</organism>
<reference evidence="1" key="1">
    <citation type="journal article" date="2020" name="Stud. Mycol.">
        <title>101 Dothideomycetes genomes: a test case for predicting lifestyles and emergence of pathogens.</title>
        <authorList>
            <person name="Haridas S."/>
            <person name="Albert R."/>
            <person name="Binder M."/>
            <person name="Bloem J."/>
            <person name="Labutti K."/>
            <person name="Salamov A."/>
            <person name="Andreopoulos B."/>
            <person name="Baker S."/>
            <person name="Barry K."/>
            <person name="Bills G."/>
            <person name="Bluhm B."/>
            <person name="Cannon C."/>
            <person name="Castanera R."/>
            <person name="Culley D."/>
            <person name="Daum C."/>
            <person name="Ezra D."/>
            <person name="Gonzalez J."/>
            <person name="Henrissat B."/>
            <person name="Kuo A."/>
            <person name="Liang C."/>
            <person name="Lipzen A."/>
            <person name="Lutzoni F."/>
            <person name="Magnuson J."/>
            <person name="Mondo S."/>
            <person name="Nolan M."/>
            <person name="Ohm R."/>
            <person name="Pangilinan J."/>
            <person name="Park H.-J."/>
            <person name="Ramirez L."/>
            <person name="Alfaro M."/>
            <person name="Sun H."/>
            <person name="Tritt A."/>
            <person name="Yoshinaga Y."/>
            <person name="Zwiers L.-H."/>
            <person name="Turgeon B."/>
            <person name="Goodwin S."/>
            <person name="Spatafora J."/>
            <person name="Crous P."/>
            <person name="Grigoriev I."/>
        </authorList>
    </citation>
    <scope>NUCLEOTIDE SEQUENCE</scope>
    <source>
        <strain evidence="1">CBS 627.86</strain>
    </source>
</reference>
<accession>A0A6A5Z8D5</accession>
<dbReference type="Proteomes" id="UP000799770">
    <property type="component" value="Unassembled WGS sequence"/>
</dbReference>
<keyword evidence="2" id="KW-1185">Reference proteome</keyword>
<dbReference type="OrthoDB" id="3792649at2759"/>
<protein>
    <recommendedName>
        <fullName evidence="3">F-box domain-containing protein</fullName>
    </recommendedName>
</protein>
<name>A0A6A5Z8D5_9PLEO</name>